<proteinExistence type="predicted"/>
<keyword evidence="2" id="KW-1185">Reference proteome</keyword>
<gene>
    <name evidence="1" type="ORF">GA0070614_3014</name>
</gene>
<accession>A0A1C5IMD0</accession>
<dbReference type="EMBL" id="LT607753">
    <property type="protein sequence ID" value="SCG59171.1"/>
    <property type="molecule type" value="Genomic_DNA"/>
</dbReference>
<evidence type="ECO:0000313" key="1">
    <source>
        <dbReference type="EMBL" id="SCG59171.1"/>
    </source>
</evidence>
<name>A0A1C5IMD0_9ACTN</name>
<protein>
    <submittedName>
        <fullName evidence="1">Uncharacterized protein</fullName>
    </submittedName>
</protein>
<reference evidence="2" key="1">
    <citation type="submission" date="2016-06" db="EMBL/GenBank/DDBJ databases">
        <authorList>
            <person name="Varghese N."/>
            <person name="Submissions Spin"/>
        </authorList>
    </citation>
    <scope>NUCLEOTIDE SEQUENCE [LARGE SCALE GENOMIC DNA]</scope>
    <source>
        <strain evidence="2">DSM 45161</strain>
    </source>
</reference>
<dbReference type="AlphaFoldDB" id="A0A1C5IMD0"/>
<evidence type="ECO:0000313" key="2">
    <source>
        <dbReference type="Proteomes" id="UP000198215"/>
    </source>
</evidence>
<sequence length="35" mass="3756">MPQFVSWSGAGLRTDRVWPMGYGERIAGPQSGGGF</sequence>
<organism evidence="1 2">
    <name type="scientific">Micromonospora coxensis</name>
    <dbReference type="NCBI Taxonomy" id="356852"/>
    <lineage>
        <taxon>Bacteria</taxon>
        <taxon>Bacillati</taxon>
        <taxon>Actinomycetota</taxon>
        <taxon>Actinomycetes</taxon>
        <taxon>Micromonosporales</taxon>
        <taxon>Micromonosporaceae</taxon>
        <taxon>Micromonospora</taxon>
    </lineage>
</organism>
<dbReference type="Proteomes" id="UP000198215">
    <property type="component" value="Chromosome I"/>
</dbReference>